<gene>
    <name evidence="1" type="primary">orf270</name>
</gene>
<organism evidence="1">
    <name type="scientific">Pseudopithomyces chartarum</name>
    <dbReference type="NCBI Taxonomy" id="1892770"/>
    <lineage>
        <taxon>Eukaryota</taxon>
        <taxon>Fungi</taxon>
        <taxon>Dikarya</taxon>
        <taxon>Ascomycota</taxon>
        <taxon>Pezizomycotina</taxon>
        <taxon>Dothideomycetes</taxon>
        <taxon>Pleosporomycetidae</taxon>
        <taxon>Pleosporales</taxon>
        <taxon>Massarineae</taxon>
        <taxon>Didymosphaeriaceae</taxon>
        <taxon>Pseudopithomyces</taxon>
    </lineage>
</organism>
<dbReference type="EMBL" id="KY792993">
    <property type="protein sequence ID" value="ASL69808.1"/>
    <property type="molecule type" value="Genomic_DNA"/>
</dbReference>
<reference evidence="1" key="1">
    <citation type="submission" date="2017-03" db="EMBL/GenBank/DDBJ databases">
        <authorList>
            <person name="Afonso C.L."/>
            <person name="Miller P.J."/>
            <person name="Scott M.A."/>
            <person name="Spackman E."/>
            <person name="Goraichik I."/>
            <person name="Dimitrov K.M."/>
            <person name="Suarez D.L."/>
            <person name="Swayne D.E."/>
        </authorList>
    </citation>
    <scope>NUCLEOTIDE SEQUENCE</scope>
</reference>
<keyword evidence="1" id="KW-0496">Mitochondrion</keyword>
<dbReference type="GeneID" id="33901335"/>
<sequence>MSSTLRPLLPSSEKPTTYMDTPIIRDAVNILDTHHHEADVERTMTLIFGKIYPQDEGWSIVSQYLVPEIKRPDRLIEKYTEPVLGTVGGKANFSPHIFVELKSAKGDSLEKAVNQTTSSMPQTVDKAGKKYTMYLIIVKGKRIAFFEYHNDRDNLYYDGVLNTKGAIPFNHASFYASDPQDTLGRPKYKGTGQIQVDLELDLQPKVFLDGVFLDLITDDVMVEKVLRWMKSHEPLDVDRSEASTATGVLSANNSVIDSAPFPPPDMDIDE</sequence>
<evidence type="ECO:0000313" key="1">
    <source>
        <dbReference type="EMBL" id="ASL69808.1"/>
    </source>
</evidence>
<protein>
    <submittedName>
        <fullName evidence="1">Uncharacterized protein</fullName>
    </submittedName>
</protein>
<accession>A0A221C8Y2</accession>
<geneLocation type="mitochondrion" evidence="1"/>
<proteinExistence type="predicted"/>
<dbReference type="RefSeq" id="YP_009415163.1">
    <property type="nucleotide sequence ID" value="NC_035636.1"/>
</dbReference>
<dbReference type="AlphaFoldDB" id="A0A221C8Y2"/>
<name>A0A221C8Y2_9PLEO</name>